<feature type="domain" description="EamA" evidence="16">
    <location>
        <begin position="21"/>
        <end position="145"/>
    </location>
</feature>
<evidence type="ECO:0000256" key="5">
    <source>
        <dbReference type="ARBA" id="ARBA00022475"/>
    </source>
</evidence>
<dbReference type="AlphaFoldDB" id="A0A7I7XH78"/>
<name>A0A7I7XH78_9MYCO</name>
<feature type="transmembrane region" description="Helical" evidence="15">
    <location>
        <begin position="44"/>
        <end position="66"/>
    </location>
</feature>
<evidence type="ECO:0000256" key="13">
    <source>
        <dbReference type="ARBA" id="ARBA00023136"/>
    </source>
</evidence>
<evidence type="ECO:0000256" key="4">
    <source>
        <dbReference type="ARBA" id="ARBA00022448"/>
    </source>
</evidence>
<feature type="transmembrane region" description="Helical" evidence="15">
    <location>
        <begin position="280"/>
        <end position="296"/>
    </location>
</feature>
<keyword evidence="14" id="KW-0046">Antibiotic resistance</keyword>
<evidence type="ECO:0000256" key="10">
    <source>
        <dbReference type="ARBA" id="ARBA00022985"/>
    </source>
</evidence>
<evidence type="ECO:0000256" key="15">
    <source>
        <dbReference type="SAM" id="Phobius"/>
    </source>
</evidence>
<accession>A0A7I7XH78</accession>
<dbReference type="GO" id="GO:0009103">
    <property type="term" value="P:lipopolysaccharide biosynthetic process"/>
    <property type="evidence" value="ECO:0007669"/>
    <property type="project" value="UniProtKB-KW"/>
</dbReference>
<dbReference type="InterPro" id="IPR000620">
    <property type="entry name" value="EamA_dom"/>
</dbReference>
<feature type="domain" description="EamA" evidence="16">
    <location>
        <begin position="159"/>
        <end position="296"/>
    </location>
</feature>
<keyword evidence="11 15" id="KW-1133">Transmembrane helix</keyword>
<keyword evidence="7" id="KW-0997">Cell inner membrane</keyword>
<evidence type="ECO:0000256" key="7">
    <source>
        <dbReference type="ARBA" id="ARBA00022519"/>
    </source>
</evidence>
<feature type="transmembrane region" description="Helical" evidence="15">
    <location>
        <begin position="101"/>
        <end position="122"/>
    </location>
</feature>
<keyword evidence="4" id="KW-0813">Transport</keyword>
<evidence type="ECO:0000256" key="6">
    <source>
        <dbReference type="ARBA" id="ARBA00022516"/>
    </source>
</evidence>
<organism evidence="17 18">
    <name type="scientific">Mycolicibacterium madagascariense</name>
    <dbReference type="NCBI Taxonomy" id="212765"/>
    <lineage>
        <taxon>Bacteria</taxon>
        <taxon>Bacillati</taxon>
        <taxon>Actinomycetota</taxon>
        <taxon>Actinomycetes</taxon>
        <taxon>Mycobacteriales</taxon>
        <taxon>Mycobacteriaceae</taxon>
        <taxon>Mycolicibacterium</taxon>
    </lineage>
</organism>
<keyword evidence="10" id="KW-0448">Lipopolysaccharide biosynthesis</keyword>
<dbReference type="InterPro" id="IPR000390">
    <property type="entry name" value="Small_drug/metabolite_transptr"/>
</dbReference>
<evidence type="ECO:0000256" key="12">
    <source>
        <dbReference type="ARBA" id="ARBA00023098"/>
    </source>
</evidence>
<protein>
    <submittedName>
        <fullName evidence="17">Membrane protein</fullName>
    </submittedName>
</protein>
<evidence type="ECO:0000313" key="18">
    <source>
        <dbReference type="Proteomes" id="UP000466517"/>
    </source>
</evidence>
<evidence type="ECO:0000256" key="11">
    <source>
        <dbReference type="ARBA" id="ARBA00022989"/>
    </source>
</evidence>
<feature type="transmembrane region" description="Helical" evidence="15">
    <location>
        <begin position="12"/>
        <end position="32"/>
    </location>
</feature>
<dbReference type="GO" id="GO:0005886">
    <property type="term" value="C:plasma membrane"/>
    <property type="evidence" value="ECO:0007669"/>
    <property type="project" value="UniProtKB-SubCell"/>
</dbReference>
<feature type="transmembrane region" description="Helical" evidence="15">
    <location>
        <begin position="72"/>
        <end position="89"/>
    </location>
</feature>
<evidence type="ECO:0000256" key="14">
    <source>
        <dbReference type="ARBA" id="ARBA00023251"/>
    </source>
</evidence>
<keyword evidence="6" id="KW-0444">Lipid biosynthesis</keyword>
<comment type="subcellular location">
    <subcellularLocation>
        <location evidence="1">Cell membrane</location>
        <topology evidence="1">Multi-pass membrane protein</topology>
    </subcellularLocation>
</comment>
<evidence type="ECO:0000313" key="17">
    <source>
        <dbReference type="EMBL" id="BBZ28544.1"/>
    </source>
</evidence>
<comment type="similarity">
    <text evidence="2">Belongs to the EamA transporter family.</text>
</comment>
<keyword evidence="13 15" id="KW-0472">Membrane</keyword>
<dbReference type="RefSeq" id="WP_163738134.1">
    <property type="nucleotide sequence ID" value="NZ_AP022610.1"/>
</dbReference>
<dbReference type="Pfam" id="PF00892">
    <property type="entry name" value="EamA"/>
    <property type="match status" value="2"/>
</dbReference>
<evidence type="ECO:0000256" key="2">
    <source>
        <dbReference type="ARBA" id="ARBA00007362"/>
    </source>
</evidence>
<dbReference type="GO" id="GO:0022857">
    <property type="term" value="F:transmembrane transporter activity"/>
    <property type="evidence" value="ECO:0007669"/>
    <property type="project" value="InterPro"/>
</dbReference>
<comment type="similarity">
    <text evidence="3">Belongs to the drug/metabolite transporter (DMT) superfamily. Small multidrug resistance (SMR) (TC 2.A.7.1) family. Mmr subfamily.</text>
</comment>
<evidence type="ECO:0000256" key="8">
    <source>
        <dbReference type="ARBA" id="ARBA00022556"/>
    </source>
</evidence>
<dbReference type="EMBL" id="AP022610">
    <property type="protein sequence ID" value="BBZ28544.1"/>
    <property type="molecule type" value="Genomic_DNA"/>
</dbReference>
<sequence length="297" mass="30634">MSVIESAAHLPTAGISVGVLVVVVLAGVLHAGWNVAAHAITDRLAAQLTIAGAYTLAAAPVAVFAVAPRRGAWPFIVGSALMHLVYTALLMRSYRLGDFGVAYPVARAVAPVVVTAYSVAVLGEHPAAHQWAGIVLLCSGIAMVAVARPPGAGRPSRSATLAAIATGSCIAAYTVIDAVGVRYSDSVAGYVGWMFLLQGPLILAFLGAVIPPRRLWDRARPYLRVGLTSGLVSLVAYAAVIWAQARSPEATGTVAATREIGIVIAAFLGRMLYREPLGHARVVGAIVAFAGIVVTSL</sequence>
<dbReference type="Gene3D" id="1.10.3730.20">
    <property type="match status" value="1"/>
</dbReference>
<dbReference type="SUPFAM" id="SSF103481">
    <property type="entry name" value="Multidrug resistance efflux transporter EmrE"/>
    <property type="match status" value="2"/>
</dbReference>
<evidence type="ECO:0000256" key="9">
    <source>
        <dbReference type="ARBA" id="ARBA00022692"/>
    </source>
</evidence>
<gene>
    <name evidence="17" type="ORF">MMAD_28390</name>
</gene>
<keyword evidence="12" id="KW-0443">Lipid metabolism</keyword>
<feature type="transmembrane region" description="Helical" evidence="15">
    <location>
        <begin position="222"/>
        <end position="243"/>
    </location>
</feature>
<proteinExistence type="inferred from homology"/>
<reference evidence="17 18" key="1">
    <citation type="journal article" date="2019" name="Emerg. Microbes Infect.">
        <title>Comprehensive subspecies identification of 175 nontuberculous mycobacteria species based on 7547 genomic profiles.</title>
        <authorList>
            <person name="Matsumoto Y."/>
            <person name="Kinjo T."/>
            <person name="Motooka D."/>
            <person name="Nabeya D."/>
            <person name="Jung N."/>
            <person name="Uechi K."/>
            <person name="Horii T."/>
            <person name="Iida T."/>
            <person name="Fujita J."/>
            <person name="Nakamura S."/>
        </authorList>
    </citation>
    <scope>NUCLEOTIDE SEQUENCE [LARGE SCALE GENOMIC DNA]</scope>
    <source>
        <strain evidence="17 18">JCM 13574</strain>
    </source>
</reference>
<evidence type="ECO:0000259" key="16">
    <source>
        <dbReference type="Pfam" id="PF00892"/>
    </source>
</evidence>
<evidence type="ECO:0000256" key="3">
    <source>
        <dbReference type="ARBA" id="ARBA00007822"/>
    </source>
</evidence>
<dbReference type="Proteomes" id="UP000466517">
    <property type="component" value="Chromosome"/>
</dbReference>
<dbReference type="InterPro" id="IPR037185">
    <property type="entry name" value="EmrE-like"/>
</dbReference>
<keyword evidence="9 15" id="KW-0812">Transmembrane</keyword>
<feature type="transmembrane region" description="Helical" evidence="15">
    <location>
        <begin position="159"/>
        <end position="176"/>
    </location>
</feature>
<dbReference type="PANTHER" id="PTHR30561:SF0">
    <property type="entry name" value="GUANIDINIUM EXPORTER"/>
    <property type="match status" value="1"/>
</dbReference>
<dbReference type="PANTHER" id="PTHR30561">
    <property type="entry name" value="SMR FAMILY PROTON-DEPENDENT DRUG EFFLUX TRANSPORTER SUGE"/>
    <property type="match status" value="1"/>
</dbReference>
<keyword evidence="8" id="KW-0441">Lipid A biosynthesis</keyword>
<keyword evidence="5" id="KW-1003">Cell membrane</keyword>
<keyword evidence="18" id="KW-1185">Reference proteome</keyword>
<feature type="transmembrane region" description="Helical" evidence="15">
    <location>
        <begin position="188"/>
        <end position="210"/>
    </location>
</feature>
<dbReference type="KEGG" id="mmag:MMAD_28390"/>
<feature type="transmembrane region" description="Helical" evidence="15">
    <location>
        <begin position="128"/>
        <end position="147"/>
    </location>
</feature>
<evidence type="ECO:0000256" key="1">
    <source>
        <dbReference type="ARBA" id="ARBA00004651"/>
    </source>
</evidence>